<dbReference type="KEGG" id="ruf:TH63_04115"/>
<name>A0A0H4VM73_9BACT</name>
<dbReference type="Gene3D" id="3.20.20.100">
    <property type="entry name" value="NADP-dependent oxidoreductase domain"/>
    <property type="match status" value="1"/>
</dbReference>
<protein>
    <submittedName>
        <fullName evidence="3">Aldo/keto reductase</fullName>
    </submittedName>
</protein>
<dbReference type="PANTHER" id="PTHR43364:SF18">
    <property type="entry name" value="OXIDOREDUCTASE"/>
    <property type="match status" value="1"/>
</dbReference>
<dbReference type="CDD" id="cd19091">
    <property type="entry name" value="AKR_PsAKR"/>
    <property type="match status" value="1"/>
</dbReference>
<dbReference type="RefSeq" id="WP_048919825.1">
    <property type="nucleotide sequence ID" value="NZ_CP010777.1"/>
</dbReference>
<reference evidence="3 4" key="1">
    <citation type="submission" date="2015-01" db="EMBL/GenBank/DDBJ databases">
        <title>Rufibacter sp./DG31D/ whole genome sequencing.</title>
        <authorList>
            <person name="Kim M.K."/>
            <person name="Srinivasan S."/>
            <person name="Lee J.-J."/>
        </authorList>
    </citation>
    <scope>NUCLEOTIDE SEQUENCE [LARGE SCALE GENOMIC DNA]</scope>
    <source>
        <strain evidence="3 4">DG31D</strain>
    </source>
</reference>
<dbReference type="InterPro" id="IPR023210">
    <property type="entry name" value="NADP_OxRdtase_dom"/>
</dbReference>
<dbReference type="InterPro" id="IPR050523">
    <property type="entry name" value="AKR_Detox_Biosynth"/>
</dbReference>
<keyword evidence="4" id="KW-1185">Reference proteome</keyword>
<dbReference type="STRING" id="1379910.TH63_04115"/>
<dbReference type="Pfam" id="PF00248">
    <property type="entry name" value="Aldo_ket_red"/>
    <property type="match status" value="1"/>
</dbReference>
<feature type="domain" description="NADP-dependent oxidoreductase" evidence="2">
    <location>
        <begin position="15"/>
        <end position="322"/>
    </location>
</feature>
<dbReference type="GO" id="GO:0005829">
    <property type="term" value="C:cytosol"/>
    <property type="evidence" value="ECO:0007669"/>
    <property type="project" value="TreeGrafter"/>
</dbReference>
<dbReference type="GO" id="GO:0016491">
    <property type="term" value="F:oxidoreductase activity"/>
    <property type="evidence" value="ECO:0007669"/>
    <property type="project" value="UniProtKB-KW"/>
</dbReference>
<dbReference type="FunFam" id="3.20.20.100:FF:000004">
    <property type="entry name" value="Oxidoreductase, aldo/keto reductase"/>
    <property type="match status" value="1"/>
</dbReference>
<gene>
    <name evidence="3" type="ORF">TH63_04115</name>
</gene>
<dbReference type="PATRIC" id="fig|1379910.4.peg.894"/>
<dbReference type="SUPFAM" id="SSF51430">
    <property type="entry name" value="NAD(P)-linked oxidoreductase"/>
    <property type="match status" value="1"/>
</dbReference>
<sequence length="354" mass="39432">MNYNLLGDTGVLVSELCLGAMTFGGGDNAGIWAQIGQLQQDEVKQLLKTSADAGINFIDTANVYSFGQSEQLVGEGIRQVGLNRDDLFIATKVRGKMGEGVNRQGLSRYHVFQSVDASLQRLQLDHIDLLYVHGVDEATSVEQIVQTLHDVVMTGKVRYVGVCNWPAWMVMKALGIARQHGWHSFKAMQYFYTPANRDAERDLLPLALDQNLAMMPWSPLAGGFLSGKFTRDQTTTGGQSRRDTFDFPVIDKEKAYDLIDVLVEIGKQYRVSAAEVTLAWVRQQPGVTSTIIGAKRLDQLQSNLHSTTLTLTPQDIKQINTASQHEKGYPHWMVDRQMAGRFPENKVAKKGEEE</sequence>
<dbReference type="InterPro" id="IPR036812">
    <property type="entry name" value="NAD(P)_OxRdtase_dom_sf"/>
</dbReference>
<evidence type="ECO:0000256" key="1">
    <source>
        <dbReference type="ARBA" id="ARBA00023002"/>
    </source>
</evidence>
<dbReference type="OrthoDB" id="9773828at2"/>
<accession>A0A0H4VM73</accession>
<proteinExistence type="predicted"/>
<organism evidence="3 4">
    <name type="scientific">Rufibacter radiotolerans</name>
    <dbReference type="NCBI Taxonomy" id="1379910"/>
    <lineage>
        <taxon>Bacteria</taxon>
        <taxon>Pseudomonadati</taxon>
        <taxon>Bacteroidota</taxon>
        <taxon>Cytophagia</taxon>
        <taxon>Cytophagales</taxon>
        <taxon>Hymenobacteraceae</taxon>
        <taxon>Rufibacter</taxon>
    </lineage>
</organism>
<evidence type="ECO:0000313" key="3">
    <source>
        <dbReference type="EMBL" id="AKQ44997.1"/>
    </source>
</evidence>
<dbReference type="AlphaFoldDB" id="A0A0H4VM73"/>
<dbReference type="PANTHER" id="PTHR43364">
    <property type="entry name" value="NADH-SPECIFIC METHYLGLYOXAL REDUCTASE-RELATED"/>
    <property type="match status" value="1"/>
</dbReference>
<keyword evidence="1" id="KW-0560">Oxidoreductase</keyword>
<dbReference type="Proteomes" id="UP000036458">
    <property type="component" value="Chromosome"/>
</dbReference>
<evidence type="ECO:0000259" key="2">
    <source>
        <dbReference type="Pfam" id="PF00248"/>
    </source>
</evidence>
<evidence type="ECO:0000313" key="4">
    <source>
        <dbReference type="Proteomes" id="UP000036458"/>
    </source>
</evidence>
<dbReference type="EMBL" id="CP010777">
    <property type="protein sequence ID" value="AKQ44997.1"/>
    <property type="molecule type" value="Genomic_DNA"/>
</dbReference>